<gene>
    <name evidence="1" type="ORF">S06H3_12451</name>
</gene>
<dbReference type="EMBL" id="BARV01006092">
    <property type="protein sequence ID" value="GAI07892.1"/>
    <property type="molecule type" value="Genomic_DNA"/>
</dbReference>
<name>X1KLD4_9ZZZZ</name>
<accession>X1KLD4</accession>
<protein>
    <submittedName>
        <fullName evidence="1">Uncharacterized protein</fullName>
    </submittedName>
</protein>
<dbReference type="AlphaFoldDB" id="X1KLD4"/>
<proteinExistence type="predicted"/>
<evidence type="ECO:0000313" key="1">
    <source>
        <dbReference type="EMBL" id="GAI07892.1"/>
    </source>
</evidence>
<comment type="caution">
    <text evidence="1">The sequence shown here is derived from an EMBL/GenBank/DDBJ whole genome shotgun (WGS) entry which is preliminary data.</text>
</comment>
<feature type="non-terminal residue" evidence="1">
    <location>
        <position position="121"/>
    </location>
</feature>
<organism evidence="1">
    <name type="scientific">marine sediment metagenome</name>
    <dbReference type="NCBI Taxonomy" id="412755"/>
    <lineage>
        <taxon>unclassified sequences</taxon>
        <taxon>metagenomes</taxon>
        <taxon>ecological metagenomes</taxon>
    </lineage>
</organism>
<reference evidence="1" key="1">
    <citation type="journal article" date="2014" name="Front. Microbiol.">
        <title>High frequency of phylogenetically diverse reductive dehalogenase-homologous genes in deep subseafloor sedimentary metagenomes.</title>
        <authorList>
            <person name="Kawai M."/>
            <person name="Futagami T."/>
            <person name="Toyoda A."/>
            <person name="Takaki Y."/>
            <person name="Nishi S."/>
            <person name="Hori S."/>
            <person name="Arai W."/>
            <person name="Tsubouchi T."/>
            <person name="Morono Y."/>
            <person name="Uchiyama I."/>
            <person name="Ito T."/>
            <person name="Fujiyama A."/>
            <person name="Inagaki F."/>
            <person name="Takami H."/>
        </authorList>
    </citation>
    <scope>NUCLEOTIDE SEQUENCE</scope>
    <source>
        <strain evidence="1">Expedition CK06-06</strain>
    </source>
</reference>
<sequence>MIYAATEDTITSILRDELEYLGIDTQLIPSIITPVGLRKPDLLCCNGGVYPIEAKFKEKDLIKAIAKVQNDYLKHHKVIGVKGGFAVLYPKELSRKVSYFDIKGLVLKSSFKLIAKGEFRP</sequence>